<evidence type="ECO:0000256" key="1">
    <source>
        <dbReference type="SAM" id="Coils"/>
    </source>
</evidence>
<feature type="compositionally biased region" description="Basic and acidic residues" evidence="2">
    <location>
        <begin position="1"/>
        <end position="16"/>
    </location>
</feature>
<feature type="coiled-coil region" evidence="1">
    <location>
        <begin position="265"/>
        <end position="295"/>
    </location>
</feature>
<dbReference type="OrthoDB" id="10041151at2759"/>
<feature type="region of interest" description="Disordered" evidence="2">
    <location>
        <begin position="1"/>
        <end position="57"/>
    </location>
</feature>
<feature type="compositionally biased region" description="Polar residues" evidence="2">
    <location>
        <begin position="17"/>
        <end position="30"/>
    </location>
</feature>
<comment type="caution">
    <text evidence="3">The sequence shown here is derived from an EMBL/GenBank/DDBJ whole genome shotgun (WGS) entry which is preliminary data.</text>
</comment>
<keyword evidence="4" id="KW-1185">Reference proteome</keyword>
<accession>A0A812EL71</accession>
<organism evidence="3 4">
    <name type="scientific">Acanthosepion pharaonis</name>
    <name type="common">Pharaoh cuttlefish</name>
    <name type="synonym">Sepia pharaonis</name>
    <dbReference type="NCBI Taxonomy" id="158019"/>
    <lineage>
        <taxon>Eukaryota</taxon>
        <taxon>Metazoa</taxon>
        <taxon>Spiralia</taxon>
        <taxon>Lophotrochozoa</taxon>
        <taxon>Mollusca</taxon>
        <taxon>Cephalopoda</taxon>
        <taxon>Coleoidea</taxon>
        <taxon>Decapodiformes</taxon>
        <taxon>Sepiida</taxon>
        <taxon>Sepiina</taxon>
        <taxon>Sepiidae</taxon>
        <taxon>Acanthosepion</taxon>
    </lineage>
</organism>
<dbReference type="Proteomes" id="UP000597762">
    <property type="component" value="Unassembled WGS sequence"/>
</dbReference>
<reference evidence="3" key="1">
    <citation type="submission" date="2021-01" db="EMBL/GenBank/DDBJ databases">
        <authorList>
            <person name="Li R."/>
            <person name="Bekaert M."/>
        </authorList>
    </citation>
    <scope>NUCLEOTIDE SEQUENCE</scope>
    <source>
        <strain evidence="3">Farmed</strain>
    </source>
</reference>
<name>A0A812EL71_ACAPH</name>
<proteinExistence type="predicted"/>
<dbReference type="SUPFAM" id="SSF46966">
    <property type="entry name" value="Spectrin repeat"/>
    <property type="match status" value="1"/>
</dbReference>
<gene>
    <name evidence="3" type="ORF">SPHA_76615</name>
</gene>
<dbReference type="Gene3D" id="1.20.58.60">
    <property type="match status" value="1"/>
</dbReference>
<dbReference type="EMBL" id="CAHIKZ030005494">
    <property type="protein sequence ID" value="CAE1327088.1"/>
    <property type="molecule type" value="Genomic_DNA"/>
</dbReference>
<evidence type="ECO:0000256" key="2">
    <source>
        <dbReference type="SAM" id="MobiDB-lite"/>
    </source>
</evidence>
<protein>
    <submittedName>
        <fullName evidence="3">Uncharacterized protein</fullName>
    </submittedName>
</protein>
<evidence type="ECO:0000313" key="4">
    <source>
        <dbReference type="Proteomes" id="UP000597762"/>
    </source>
</evidence>
<evidence type="ECO:0000313" key="3">
    <source>
        <dbReference type="EMBL" id="CAE1327088.1"/>
    </source>
</evidence>
<keyword evidence="1" id="KW-0175">Coiled coil</keyword>
<dbReference type="AlphaFoldDB" id="A0A812EL71"/>
<sequence length="555" mass="62122">MQGSRSESESDTKELTRQLQNTTVCSGMSDTESDSGGAYGTAMEDTSDGEDLIGSAGSFSEAAWDNYQAPLYPTVSDEATEPALQWSDEMEFDEELPPPANNTIITQMVAKKSDEDSGKGSRSALCDDSDSDLEDFYHVLDESSNQLKVTDHALQKKKKDTGLYLNTGRYTELLATCQTNIKCLEVIYQHLNSAPPVGKEDLNRMQGLLYQWEKLRALAVERQGQCRELCSINDSLTAIYTWLQEFSALIKKDQFKGLLDAQAIIKAIQEKQALFEEKMSKLNELKDLINSFKEQHPVITVDGFLMKIGKAITELNTLHEKCSLKLPQLQKHLLAWYEYMETKKELDYMLKQQRQQLDTIRHQLEVDFPKNKPNIQNDLKVVQKNLSLCQGKLDQLHSCRLQLTCYLDRAASAGISADYSENRRLLFAIRQQCQKCLTKAARLNSTGSNKLLVKEISLQTNKGNSLAKVLSLSPGTVRTADKATDVANLKCDEPLDQASVMAATPNNFQNTWQGLALVCLAGLVYLVDPESIEKLADFSIHLHPDLQHINGPPPI</sequence>